<dbReference type="Pfam" id="PF02518">
    <property type="entry name" value="HATPase_c"/>
    <property type="match status" value="1"/>
</dbReference>
<dbReference type="GO" id="GO:0000156">
    <property type="term" value="F:phosphorelay response regulator activity"/>
    <property type="evidence" value="ECO:0007669"/>
    <property type="project" value="TreeGrafter"/>
</dbReference>
<dbReference type="Proteomes" id="UP000199215">
    <property type="component" value="Unassembled WGS sequence"/>
</dbReference>
<name>A0A1H6K053_9EURY</name>
<dbReference type="EMBL" id="FNWU01000024">
    <property type="protein sequence ID" value="SEH66283.1"/>
    <property type="molecule type" value="Genomic_DNA"/>
</dbReference>
<gene>
    <name evidence="10" type="ORF">SAMN05192561_12412</name>
</gene>
<dbReference type="PROSITE" id="PS50109">
    <property type="entry name" value="HIS_KIN"/>
    <property type="match status" value="1"/>
</dbReference>
<dbReference type="PROSITE" id="PS50113">
    <property type="entry name" value="PAC"/>
    <property type="match status" value="1"/>
</dbReference>
<evidence type="ECO:0000313" key="10">
    <source>
        <dbReference type="EMBL" id="SEH66283.1"/>
    </source>
</evidence>
<evidence type="ECO:0000256" key="1">
    <source>
        <dbReference type="ARBA" id="ARBA00000085"/>
    </source>
</evidence>
<dbReference type="SMART" id="SM00387">
    <property type="entry name" value="HATPase_c"/>
    <property type="match status" value="1"/>
</dbReference>
<dbReference type="STRING" id="1267564.SAMN05192561_12412"/>
<proteinExistence type="predicted"/>
<evidence type="ECO:0000259" key="7">
    <source>
        <dbReference type="PROSITE" id="PS50109"/>
    </source>
</evidence>
<evidence type="ECO:0000313" key="11">
    <source>
        <dbReference type="Proteomes" id="UP000199215"/>
    </source>
</evidence>
<dbReference type="Gene3D" id="3.30.565.10">
    <property type="entry name" value="Histidine kinase-like ATPase, C-terminal domain"/>
    <property type="match status" value="1"/>
</dbReference>
<comment type="catalytic activity">
    <reaction evidence="1">
        <text>ATP + protein L-histidine = ADP + protein N-phospho-L-histidine.</text>
        <dbReference type="EC" id="2.7.13.3"/>
    </reaction>
</comment>
<feature type="domain" description="PAS" evidence="8">
    <location>
        <begin position="258"/>
        <end position="304"/>
    </location>
</feature>
<feature type="transmembrane region" description="Helical" evidence="6">
    <location>
        <begin position="69"/>
        <end position="85"/>
    </location>
</feature>
<dbReference type="PANTHER" id="PTHR42878:SF15">
    <property type="entry name" value="BACTERIOPHYTOCHROME"/>
    <property type="match status" value="1"/>
</dbReference>
<keyword evidence="3" id="KW-0808">Transferase</keyword>
<dbReference type="InterPro" id="IPR003594">
    <property type="entry name" value="HATPase_dom"/>
</dbReference>
<dbReference type="SUPFAM" id="SSF55874">
    <property type="entry name" value="ATPase domain of HSP90 chaperone/DNA topoisomerase II/histidine kinase"/>
    <property type="match status" value="1"/>
</dbReference>
<dbReference type="InterPro" id="IPR050351">
    <property type="entry name" value="BphY/WalK/GraS-like"/>
</dbReference>
<dbReference type="Pfam" id="PF08448">
    <property type="entry name" value="PAS_4"/>
    <property type="match status" value="1"/>
</dbReference>
<protein>
    <recommendedName>
        <fullName evidence="2">histidine kinase</fullName>
        <ecNumber evidence="2">2.7.13.3</ecNumber>
    </recommendedName>
</protein>
<reference evidence="10 11" key="1">
    <citation type="submission" date="2016-10" db="EMBL/GenBank/DDBJ databases">
        <authorList>
            <person name="de Groot N.N."/>
        </authorList>
    </citation>
    <scope>NUCLEOTIDE SEQUENCE [LARGE SCALE GENOMIC DNA]</scope>
    <source>
        <strain evidence="10 11">IBRC-M10418</strain>
    </source>
</reference>
<accession>A0A1H6K053</accession>
<dbReference type="Gene3D" id="3.30.450.20">
    <property type="entry name" value="PAS domain"/>
    <property type="match status" value="2"/>
</dbReference>
<feature type="domain" description="PAC" evidence="9">
    <location>
        <begin position="329"/>
        <end position="383"/>
    </location>
</feature>
<evidence type="ECO:0000256" key="6">
    <source>
        <dbReference type="SAM" id="Phobius"/>
    </source>
</evidence>
<dbReference type="CDD" id="cd00130">
    <property type="entry name" value="PAS"/>
    <property type="match status" value="2"/>
</dbReference>
<dbReference type="SUPFAM" id="SSF55785">
    <property type="entry name" value="PYP-like sensor domain (PAS domain)"/>
    <property type="match status" value="2"/>
</dbReference>
<dbReference type="AlphaFoldDB" id="A0A1H6K053"/>
<feature type="transmembrane region" description="Helical" evidence="6">
    <location>
        <begin position="38"/>
        <end position="62"/>
    </location>
</feature>
<keyword evidence="11" id="KW-1185">Reference proteome</keyword>
<keyword evidence="6" id="KW-1133">Transmembrane helix</keyword>
<keyword evidence="6" id="KW-0812">Transmembrane</keyword>
<dbReference type="InterPro" id="IPR000014">
    <property type="entry name" value="PAS"/>
</dbReference>
<evidence type="ECO:0000259" key="8">
    <source>
        <dbReference type="PROSITE" id="PS50112"/>
    </source>
</evidence>
<dbReference type="GO" id="GO:0030295">
    <property type="term" value="F:protein kinase activator activity"/>
    <property type="evidence" value="ECO:0007669"/>
    <property type="project" value="TreeGrafter"/>
</dbReference>
<evidence type="ECO:0000259" key="9">
    <source>
        <dbReference type="PROSITE" id="PS50113"/>
    </source>
</evidence>
<dbReference type="InterPro" id="IPR005467">
    <property type="entry name" value="His_kinase_dom"/>
</dbReference>
<organism evidence="10 11">
    <name type="scientific">Halopenitus malekzadehii</name>
    <dbReference type="NCBI Taxonomy" id="1267564"/>
    <lineage>
        <taxon>Archaea</taxon>
        <taxon>Methanobacteriati</taxon>
        <taxon>Methanobacteriota</taxon>
        <taxon>Stenosarchaea group</taxon>
        <taxon>Halobacteria</taxon>
        <taxon>Halobacteriales</taxon>
        <taxon>Haloferacaceae</taxon>
        <taxon>Halopenitus</taxon>
    </lineage>
</organism>
<keyword evidence="5 6" id="KW-0472">Membrane</keyword>
<dbReference type="InterPro" id="IPR035965">
    <property type="entry name" value="PAS-like_dom_sf"/>
</dbReference>
<dbReference type="PANTHER" id="PTHR42878">
    <property type="entry name" value="TWO-COMPONENT HISTIDINE KINASE"/>
    <property type="match status" value="1"/>
</dbReference>
<dbReference type="InterPro" id="IPR000700">
    <property type="entry name" value="PAS-assoc_C"/>
</dbReference>
<dbReference type="EC" id="2.7.13.3" evidence="2"/>
<evidence type="ECO:0000256" key="4">
    <source>
        <dbReference type="ARBA" id="ARBA00022777"/>
    </source>
</evidence>
<dbReference type="GO" id="GO:0007234">
    <property type="term" value="P:osmosensory signaling via phosphorelay pathway"/>
    <property type="evidence" value="ECO:0007669"/>
    <property type="project" value="TreeGrafter"/>
</dbReference>
<keyword evidence="4" id="KW-0418">Kinase</keyword>
<dbReference type="CDD" id="cd00075">
    <property type="entry name" value="HATPase"/>
    <property type="match status" value="1"/>
</dbReference>
<dbReference type="InterPro" id="IPR013656">
    <property type="entry name" value="PAS_4"/>
</dbReference>
<evidence type="ECO:0000256" key="5">
    <source>
        <dbReference type="ARBA" id="ARBA00023136"/>
    </source>
</evidence>
<dbReference type="PROSITE" id="PS50112">
    <property type="entry name" value="PAS"/>
    <property type="match status" value="1"/>
</dbReference>
<dbReference type="InterPro" id="IPR036890">
    <property type="entry name" value="HATPase_C_sf"/>
</dbReference>
<dbReference type="NCBIfam" id="TIGR00229">
    <property type="entry name" value="sensory_box"/>
    <property type="match status" value="2"/>
</dbReference>
<dbReference type="Pfam" id="PF13426">
    <property type="entry name" value="PAS_9"/>
    <property type="match status" value="1"/>
</dbReference>
<sequence length="592" mass="65726">MGAKNAVGRDDPITMSDPTDAYFRGTTIRAGGVLPMDALGLTLVVSVLLRLVGVGLSLVLLYHVRDRRFAFLTLLLSLMAVRQLFTLTGSPSGLAEIPGLLVSVLALVVIYYLHGYVREEQATKAELTETNRTLRASRSRLAATAAASPEDVVVFDAEGRCVEVISGNDEDVTRDLVGRSVTDLFPSEPAERMRTAIETTRRTGSVERLEYTTDRGGTQRWYDVQTARVDDPDSSAAAGDRVLASRREITERKERERDRRRFRRAVDAAGAAVYITDRDATITYVNPAFEEITGYTAEETIGRTPRLLSSGAHDEAYYERLWETIESGRTWREEITNERKSGERYHASQTIAPVFDEDGTILEFVAIQVEVTDRKLRERQLAVLDRMLRHNLRNDLSLVLGHAETLEDATEGDLRESARLIQETGTGLLEKAETERRVVQLITENPTPRPLDVRPMVDAAVETVRTMDPAATIEVEAPESVSAVTLPALETALKELIENAIIHGDAEPRVWVTVETTDETVSVRIADDGPGIPEQERAILTETHDIDALHHGSGIGLWYVYWVTKLSGGRLFFEDRSPCGSVVVITLDRADR</sequence>
<evidence type="ECO:0000256" key="3">
    <source>
        <dbReference type="ARBA" id="ARBA00022679"/>
    </source>
</evidence>
<feature type="domain" description="Histidine kinase" evidence="7">
    <location>
        <begin position="387"/>
        <end position="591"/>
    </location>
</feature>
<dbReference type="GO" id="GO:0004673">
    <property type="term" value="F:protein histidine kinase activity"/>
    <property type="evidence" value="ECO:0007669"/>
    <property type="project" value="UniProtKB-EC"/>
</dbReference>
<feature type="transmembrane region" description="Helical" evidence="6">
    <location>
        <begin position="97"/>
        <end position="114"/>
    </location>
</feature>
<evidence type="ECO:0000256" key="2">
    <source>
        <dbReference type="ARBA" id="ARBA00012438"/>
    </source>
</evidence>
<dbReference type="SMART" id="SM00091">
    <property type="entry name" value="PAS"/>
    <property type="match status" value="2"/>
</dbReference>
<dbReference type="GO" id="GO:0016020">
    <property type="term" value="C:membrane"/>
    <property type="evidence" value="ECO:0007669"/>
    <property type="project" value="UniProtKB-SubCell"/>
</dbReference>